<reference evidence="2" key="1">
    <citation type="journal article" date="2014" name="Nat. Genet.">
        <title>The genome of the stress-tolerant wild tomato species Solanum pennellii.</title>
        <authorList>
            <person name="Bolger A."/>
            <person name="Scossa F."/>
            <person name="Bolger M.E."/>
            <person name="Lanz C."/>
            <person name="Maumus F."/>
            <person name="Tohge T."/>
            <person name="Quesneville H."/>
            <person name="Alseekh S."/>
            <person name="Sorensen I."/>
            <person name="Lichtenstein G."/>
            <person name="Fich E.A."/>
            <person name="Conte M."/>
            <person name="Keller H."/>
            <person name="Schneeberger K."/>
            <person name="Schwacke R."/>
            <person name="Ofner I."/>
            <person name="Vrebalov J."/>
            <person name="Xu Y."/>
            <person name="Osorio S."/>
            <person name="Aflitos S.A."/>
            <person name="Schijlen E."/>
            <person name="Jimenez-Gomez J.M."/>
            <person name="Ryngajllo M."/>
            <person name="Kimura S."/>
            <person name="Kumar R."/>
            <person name="Koenig D."/>
            <person name="Headland L.R."/>
            <person name="Maloof J.N."/>
            <person name="Sinha N."/>
            <person name="van Ham R.C."/>
            <person name="Lankhorst R.K."/>
            <person name="Mao L."/>
            <person name="Vogel A."/>
            <person name="Arsova B."/>
            <person name="Panstruga R."/>
            <person name="Fei Z."/>
            <person name="Rose J.K."/>
            <person name="Zamir D."/>
            <person name="Carrari F."/>
            <person name="Giovannoni J.J."/>
            <person name="Weigel D."/>
            <person name="Usadel B."/>
            <person name="Fernie A.R."/>
        </authorList>
    </citation>
    <scope>NUCLEOTIDE SEQUENCE [LARGE SCALE GENOMIC DNA]</scope>
    <source>
        <strain evidence="2">cv. LA0716</strain>
    </source>
</reference>
<proteinExistence type="predicted"/>
<accession>A0ABM1FIW0</accession>
<evidence type="ECO:0000313" key="3">
    <source>
        <dbReference type="RefSeq" id="XP_015057481.1"/>
    </source>
</evidence>
<dbReference type="RefSeq" id="XP_015057481.1">
    <property type="nucleotide sequence ID" value="XM_015201995.1"/>
</dbReference>
<keyword evidence="2" id="KW-1185">Reference proteome</keyword>
<reference evidence="3" key="2">
    <citation type="submission" date="2025-08" db="UniProtKB">
        <authorList>
            <consortium name="RefSeq"/>
        </authorList>
    </citation>
    <scope>IDENTIFICATION</scope>
</reference>
<dbReference type="PANTHER" id="PTHR47592">
    <property type="entry name" value="PBF68 PROTEIN"/>
    <property type="match status" value="1"/>
</dbReference>
<protein>
    <submittedName>
        <fullName evidence="3">Uncharacterized protein LOC107003678</fullName>
    </submittedName>
</protein>
<dbReference type="InterPro" id="IPR054722">
    <property type="entry name" value="PolX-like_BBD"/>
</dbReference>
<feature type="domain" description="Retrovirus-related Pol polyprotein from transposon TNT 1-94-like beta-barrel" evidence="1">
    <location>
        <begin position="36"/>
        <end position="117"/>
    </location>
</feature>
<sequence length="142" mass="16175">MDKKKDQANLAESREEKDNLYAMISECNLVRNLRKWWIDSGVSCHICVNKELFASYTRALTDEKLFTEKFVIAKVEGTGEVLLKMTAGKVVTLSRVSYVPELQKNVVSIPIMTKNGFKYVFVSDKVVVSKNEIYVGKGYHTE</sequence>
<organism evidence="2 3">
    <name type="scientific">Solanum pennellii</name>
    <name type="common">Tomato</name>
    <name type="synonym">Lycopersicon pennellii</name>
    <dbReference type="NCBI Taxonomy" id="28526"/>
    <lineage>
        <taxon>Eukaryota</taxon>
        <taxon>Viridiplantae</taxon>
        <taxon>Streptophyta</taxon>
        <taxon>Embryophyta</taxon>
        <taxon>Tracheophyta</taxon>
        <taxon>Spermatophyta</taxon>
        <taxon>Magnoliopsida</taxon>
        <taxon>eudicotyledons</taxon>
        <taxon>Gunneridae</taxon>
        <taxon>Pentapetalae</taxon>
        <taxon>asterids</taxon>
        <taxon>lamiids</taxon>
        <taxon>Solanales</taxon>
        <taxon>Solanaceae</taxon>
        <taxon>Solanoideae</taxon>
        <taxon>Solaneae</taxon>
        <taxon>Solanum</taxon>
        <taxon>Solanum subgen. Lycopersicon</taxon>
    </lineage>
</organism>
<dbReference type="PANTHER" id="PTHR47592:SF24">
    <property type="entry name" value="BNACNNG30200D PROTEIN"/>
    <property type="match status" value="1"/>
</dbReference>
<evidence type="ECO:0000259" key="1">
    <source>
        <dbReference type="Pfam" id="PF22936"/>
    </source>
</evidence>
<dbReference type="GeneID" id="107003678"/>
<evidence type="ECO:0000313" key="2">
    <source>
        <dbReference type="Proteomes" id="UP000694930"/>
    </source>
</evidence>
<gene>
    <name evidence="3" type="primary">LOC107003678</name>
</gene>
<dbReference type="Proteomes" id="UP000694930">
    <property type="component" value="Chromosome 11"/>
</dbReference>
<name>A0ABM1FIW0_SOLPN</name>
<dbReference type="Pfam" id="PF22936">
    <property type="entry name" value="Pol_BBD"/>
    <property type="match status" value="1"/>
</dbReference>